<proteinExistence type="predicted"/>
<feature type="non-terminal residue" evidence="1">
    <location>
        <position position="1"/>
    </location>
</feature>
<dbReference type="AlphaFoldDB" id="A0AAV2SM78"/>
<gene>
    <name evidence="1" type="ORF">MNOR_LOCUS38130</name>
</gene>
<sequence length="116" mass="12923">DYLAILVYHGYLDIQDLFAIIDYLLDHDLATSLLNLLASEPHFCRSSDPPNGVDGGDLPTLEDVLVNLVIVGELDQEELVILRGLIIGAGIPHVLSLQVMAKDDWYEMIIENYQSD</sequence>
<organism evidence="1 2">
    <name type="scientific">Meganyctiphanes norvegica</name>
    <name type="common">Northern krill</name>
    <name type="synonym">Thysanopoda norvegica</name>
    <dbReference type="NCBI Taxonomy" id="48144"/>
    <lineage>
        <taxon>Eukaryota</taxon>
        <taxon>Metazoa</taxon>
        <taxon>Ecdysozoa</taxon>
        <taxon>Arthropoda</taxon>
        <taxon>Crustacea</taxon>
        <taxon>Multicrustacea</taxon>
        <taxon>Malacostraca</taxon>
        <taxon>Eumalacostraca</taxon>
        <taxon>Eucarida</taxon>
        <taxon>Euphausiacea</taxon>
        <taxon>Euphausiidae</taxon>
        <taxon>Meganyctiphanes</taxon>
    </lineage>
</organism>
<dbReference type="EMBL" id="CAXKWB010083456">
    <property type="protein sequence ID" value="CAL4208109.1"/>
    <property type="molecule type" value="Genomic_DNA"/>
</dbReference>
<name>A0AAV2SM78_MEGNR</name>
<dbReference type="Proteomes" id="UP001497623">
    <property type="component" value="Unassembled WGS sequence"/>
</dbReference>
<reference evidence="1 2" key="1">
    <citation type="submission" date="2024-05" db="EMBL/GenBank/DDBJ databases">
        <authorList>
            <person name="Wallberg A."/>
        </authorList>
    </citation>
    <scope>NUCLEOTIDE SEQUENCE [LARGE SCALE GENOMIC DNA]</scope>
</reference>
<accession>A0AAV2SM78</accession>
<evidence type="ECO:0000313" key="2">
    <source>
        <dbReference type="Proteomes" id="UP001497623"/>
    </source>
</evidence>
<evidence type="ECO:0000313" key="1">
    <source>
        <dbReference type="EMBL" id="CAL4208109.1"/>
    </source>
</evidence>
<protein>
    <submittedName>
        <fullName evidence="1">Uncharacterized protein</fullName>
    </submittedName>
</protein>
<comment type="caution">
    <text evidence="1">The sequence shown here is derived from an EMBL/GenBank/DDBJ whole genome shotgun (WGS) entry which is preliminary data.</text>
</comment>
<keyword evidence="2" id="KW-1185">Reference proteome</keyword>